<evidence type="ECO:0000256" key="1">
    <source>
        <dbReference type="ARBA" id="ARBA00022729"/>
    </source>
</evidence>
<dbReference type="EMBL" id="CAJPWZ010002031">
    <property type="protein sequence ID" value="CAG2229579.1"/>
    <property type="molecule type" value="Genomic_DNA"/>
</dbReference>
<proteinExistence type="predicted"/>
<keyword evidence="1" id="KW-0732">Signal</keyword>
<protein>
    <submittedName>
        <fullName evidence="4">SLIT2</fullName>
    </submittedName>
</protein>
<dbReference type="GO" id="GO:0005319">
    <property type="term" value="F:lipid transporter activity"/>
    <property type="evidence" value="ECO:0007669"/>
    <property type="project" value="TreeGrafter"/>
</dbReference>
<dbReference type="InterPro" id="IPR036846">
    <property type="entry name" value="GM2-AP_sf"/>
</dbReference>
<dbReference type="PROSITE" id="PS00022">
    <property type="entry name" value="EGF_1"/>
    <property type="match status" value="1"/>
</dbReference>
<name>A0A8S3T7R8_MYTED</name>
<dbReference type="OrthoDB" id="6101610at2759"/>
<dbReference type="AlphaFoldDB" id="A0A8S3T7R8"/>
<dbReference type="PANTHER" id="PTHR17357:SF0">
    <property type="entry name" value="GANGLIOSIDE GM2 ACTIVATOR"/>
    <property type="match status" value="1"/>
</dbReference>
<dbReference type="CDD" id="cd00054">
    <property type="entry name" value="EGF_CA"/>
    <property type="match status" value="1"/>
</dbReference>
<organism evidence="4 5">
    <name type="scientific">Mytilus edulis</name>
    <name type="common">Blue mussel</name>
    <dbReference type="NCBI Taxonomy" id="6550"/>
    <lineage>
        <taxon>Eukaryota</taxon>
        <taxon>Metazoa</taxon>
        <taxon>Spiralia</taxon>
        <taxon>Lophotrochozoa</taxon>
        <taxon>Mollusca</taxon>
        <taxon>Bivalvia</taxon>
        <taxon>Autobranchia</taxon>
        <taxon>Pteriomorphia</taxon>
        <taxon>Mytilida</taxon>
        <taxon>Mytiloidea</taxon>
        <taxon>Mytilidae</taxon>
        <taxon>Mytilinae</taxon>
        <taxon>Mytilus</taxon>
    </lineage>
</organism>
<reference evidence="4" key="1">
    <citation type="submission" date="2021-03" db="EMBL/GenBank/DDBJ databases">
        <authorList>
            <person name="Bekaert M."/>
        </authorList>
    </citation>
    <scope>NUCLEOTIDE SEQUENCE</scope>
</reference>
<dbReference type="PANTHER" id="PTHR17357">
    <property type="entry name" value="GM2 GANGLIOSIDE ACTIVATOR PROTEIN"/>
    <property type="match status" value="1"/>
</dbReference>
<dbReference type="GO" id="GO:0008047">
    <property type="term" value="F:enzyme activator activity"/>
    <property type="evidence" value="ECO:0007669"/>
    <property type="project" value="InterPro"/>
</dbReference>
<evidence type="ECO:0000313" key="5">
    <source>
        <dbReference type="Proteomes" id="UP000683360"/>
    </source>
</evidence>
<sequence length="243" mass="26924">MEQSINGVMINERLWNSIGYNNYLYMIQTSTTRTRGPVCLQCDQVAQPSDCKNIKRCGDQEVDECNTIALCDKDQTAIQTPAYMVLVQAVDRAINARANLGIQDLYVTEIASQIPVYMDYVITVRRDTTVAVLLPMGSTCAACVACIHGICHTSHSGYYCSCDSGFTGSLCDTGDPATRVITVSHFDIFPKPIAIPGNITTDYDITIHRRIPTNTHYRLNVTMEKKLLGNWHSVPCSRGVGTW</sequence>
<dbReference type="SMART" id="SM00181">
    <property type="entry name" value="EGF"/>
    <property type="match status" value="1"/>
</dbReference>
<gene>
    <name evidence="4" type="ORF">MEDL_42471</name>
</gene>
<dbReference type="PROSITE" id="PS01186">
    <property type="entry name" value="EGF_2"/>
    <property type="match status" value="1"/>
</dbReference>
<evidence type="ECO:0000259" key="3">
    <source>
        <dbReference type="PROSITE" id="PS01186"/>
    </source>
</evidence>
<dbReference type="Gene3D" id="2.70.220.10">
    <property type="entry name" value="Ganglioside GM2 activator"/>
    <property type="match status" value="1"/>
</dbReference>
<evidence type="ECO:0000259" key="2">
    <source>
        <dbReference type="PROSITE" id="PS00022"/>
    </source>
</evidence>
<dbReference type="SUPFAM" id="SSF63707">
    <property type="entry name" value="Ganglioside M2 (gm2) activator"/>
    <property type="match status" value="1"/>
</dbReference>
<feature type="domain" description="EGF-like" evidence="2 3">
    <location>
        <begin position="160"/>
        <end position="171"/>
    </location>
</feature>
<dbReference type="GO" id="GO:0009898">
    <property type="term" value="C:cytoplasmic side of plasma membrane"/>
    <property type="evidence" value="ECO:0007669"/>
    <property type="project" value="TreeGrafter"/>
</dbReference>
<dbReference type="InterPro" id="IPR028996">
    <property type="entry name" value="GM2-AP"/>
</dbReference>
<dbReference type="Gene3D" id="2.10.25.10">
    <property type="entry name" value="Laminin"/>
    <property type="match status" value="1"/>
</dbReference>
<dbReference type="InterPro" id="IPR000742">
    <property type="entry name" value="EGF"/>
</dbReference>
<dbReference type="GO" id="GO:0006689">
    <property type="term" value="P:ganglioside catabolic process"/>
    <property type="evidence" value="ECO:0007669"/>
    <property type="project" value="InterPro"/>
</dbReference>
<accession>A0A8S3T7R8</accession>
<evidence type="ECO:0000313" key="4">
    <source>
        <dbReference type="EMBL" id="CAG2229579.1"/>
    </source>
</evidence>
<keyword evidence="5" id="KW-1185">Reference proteome</keyword>
<comment type="caution">
    <text evidence="4">The sequence shown here is derived from an EMBL/GenBank/DDBJ whole genome shotgun (WGS) entry which is preliminary data.</text>
</comment>
<dbReference type="Proteomes" id="UP000683360">
    <property type="component" value="Unassembled WGS sequence"/>
</dbReference>